<proteinExistence type="predicted"/>
<dbReference type="EMBL" id="KN837109">
    <property type="protein sequence ID" value="KIJ45997.1"/>
    <property type="molecule type" value="Genomic_DNA"/>
</dbReference>
<accession>A0A0C9VTS2</accession>
<gene>
    <name evidence="1" type="ORF">M422DRAFT_250420</name>
</gene>
<sequence length="291" mass="32299">MTCAGVGCHFNEHGGRPTLHCIAPHHAIFQSAITSQEYRSCHPVQRSIGSLRVVAACFLPGDLLASTTISPWDDIFPIKLDQHSISLILSYLSLELVHWINERYAYLADWASVFLKTYTAFLSFNARGYQSLIVRIIMHKELHKPNALLPPAAHVVCFTMPHNILGGLNYAYKHSGMRLRRLEMLEAGDGCKRDCQSLFELQHRQTLTLAVQVATLQLHLDINAYGHTSTSILAQLYMLTTQPITVIGLYASSLLNSDLQTPGSAAPVGGSQGKTVVRKLHSTIRTSKRKQ</sequence>
<protein>
    <submittedName>
        <fullName evidence="1">Uncharacterized protein</fullName>
    </submittedName>
</protein>
<evidence type="ECO:0000313" key="1">
    <source>
        <dbReference type="EMBL" id="KIJ45997.1"/>
    </source>
</evidence>
<dbReference type="Proteomes" id="UP000054279">
    <property type="component" value="Unassembled WGS sequence"/>
</dbReference>
<evidence type="ECO:0000313" key="2">
    <source>
        <dbReference type="Proteomes" id="UP000054279"/>
    </source>
</evidence>
<dbReference type="AlphaFoldDB" id="A0A0C9VTS2"/>
<dbReference type="HOGENOM" id="CLU_957023_0_0_1"/>
<name>A0A0C9VTS2_SPHS4</name>
<keyword evidence="2" id="KW-1185">Reference proteome</keyword>
<organism evidence="1 2">
    <name type="scientific">Sphaerobolus stellatus (strain SS14)</name>
    <dbReference type="NCBI Taxonomy" id="990650"/>
    <lineage>
        <taxon>Eukaryota</taxon>
        <taxon>Fungi</taxon>
        <taxon>Dikarya</taxon>
        <taxon>Basidiomycota</taxon>
        <taxon>Agaricomycotina</taxon>
        <taxon>Agaricomycetes</taxon>
        <taxon>Phallomycetidae</taxon>
        <taxon>Geastrales</taxon>
        <taxon>Sphaerobolaceae</taxon>
        <taxon>Sphaerobolus</taxon>
    </lineage>
</organism>
<reference evidence="1 2" key="1">
    <citation type="submission" date="2014-06" db="EMBL/GenBank/DDBJ databases">
        <title>Evolutionary Origins and Diversification of the Mycorrhizal Mutualists.</title>
        <authorList>
            <consortium name="DOE Joint Genome Institute"/>
            <consortium name="Mycorrhizal Genomics Consortium"/>
            <person name="Kohler A."/>
            <person name="Kuo A."/>
            <person name="Nagy L.G."/>
            <person name="Floudas D."/>
            <person name="Copeland A."/>
            <person name="Barry K.W."/>
            <person name="Cichocki N."/>
            <person name="Veneault-Fourrey C."/>
            <person name="LaButti K."/>
            <person name="Lindquist E.A."/>
            <person name="Lipzen A."/>
            <person name="Lundell T."/>
            <person name="Morin E."/>
            <person name="Murat C."/>
            <person name="Riley R."/>
            <person name="Ohm R."/>
            <person name="Sun H."/>
            <person name="Tunlid A."/>
            <person name="Henrissat B."/>
            <person name="Grigoriev I.V."/>
            <person name="Hibbett D.S."/>
            <person name="Martin F."/>
        </authorList>
    </citation>
    <scope>NUCLEOTIDE SEQUENCE [LARGE SCALE GENOMIC DNA]</scope>
    <source>
        <strain evidence="1 2">SS14</strain>
    </source>
</reference>